<dbReference type="Pfam" id="PF01926">
    <property type="entry name" value="MMR_HSR1"/>
    <property type="match status" value="1"/>
</dbReference>
<evidence type="ECO:0000256" key="1">
    <source>
        <dbReference type="ARBA" id="ARBA00022741"/>
    </source>
</evidence>
<accession>A0A9K3GP71</accession>
<comment type="caution">
    <text evidence="7">The sequence shown here is derived from an EMBL/GenBank/DDBJ whole genome shotgun (WGS) entry which is preliminary data.</text>
</comment>
<dbReference type="InterPro" id="IPR043358">
    <property type="entry name" value="GNL1-like"/>
</dbReference>
<evidence type="ECO:0000256" key="3">
    <source>
        <dbReference type="ARBA" id="ARBA00037770"/>
    </source>
</evidence>
<organism evidence="7 8">
    <name type="scientific">Kipferlia bialata</name>
    <dbReference type="NCBI Taxonomy" id="797122"/>
    <lineage>
        <taxon>Eukaryota</taxon>
        <taxon>Metamonada</taxon>
        <taxon>Carpediemonas-like organisms</taxon>
        <taxon>Kipferlia</taxon>
    </lineage>
</organism>
<evidence type="ECO:0000256" key="5">
    <source>
        <dbReference type="SAM" id="MobiDB-lite"/>
    </source>
</evidence>
<dbReference type="GO" id="GO:0003924">
    <property type="term" value="F:GTPase activity"/>
    <property type="evidence" value="ECO:0007669"/>
    <property type="project" value="InterPro"/>
</dbReference>
<evidence type="ECO:0000256" key="2">
    <source>
        <dbReference type="ARBA" id="ARBA00023134"/>
    </source>
</evidence>
<feature type="compositionally biased region" description="Polar residues" evidence="5">
    <location>
        <begin position="489"/>
        <end position="498"/>
    </location>
</feature>
<dbReference type="Gene3D" id="3.40.50.300">
    <property type="entry name" value="P-loop containing nucleotide triphosphate hydrolases"/>
    <property type="match status" value="1"/>
</dbReference>
<keyword evidence="1" id="KW-0547">Nucleotide-binding</keyword>
<keyword evidence="8" id="KW-1185">Reference proteome</keyword>
<dbReference type="EMBL" id="BDIP01005081">
    <property type="protein sequence ID" value="GIQ89471.1"/>
    <property type="molecule type" value="Genomic_DNA"/>
</dbReference>
<evidence type="ECO:0000313" key="7">
    <source>
        <dbReference type="EMBL" id="GIQ89471.1"/>
    </source>
</evidence>
<name>A0A9K3GP71_9EUKA</name>
<sequence>IRFINLSQAEVDHAKALGTVPFSEASPLSLQSLLDKTRQPALPNRPRWSYDWTPEELATSEREGFETWLSESIHVEERQHPTKGHMQMEVPKALSYFETNLNIYRQLWRVVERSDIVAVITDARIPLAHCPCNIVDFVATFCDYSGRGQTLDEDAPHPRFHEAVVGKPVVIILNKADLVPASVVEDWRQFLLTAYSESVVGVLAVSSQQLRTDPASRAAFDADLIRTVRTSLGVEAPGKVAIGLVGQPSVGKSSLLNGIVGHKVVSVKRTPGHTKHFQTHFLDCEGALQSARQSGIEVDPSLSKEDSRSVMLVDCPGLVIPTMGCTVEVEADPIRQTLLSKALQVATGVFPQARTREYYSSVRLLMEAVPGFWEAFITSKPFAPLGKAYRLAQGIEETVEEGDAEGEEGEEGVEEEEGIQRLFHHGVAGIPHTPHAFLASVATYKNFLNKGGAPDVHRAGHAVLKACVDGKVAFHVPPPPPETQVETQAQAQPEVSDS</sequence>
<gene>
    <name evidence="7" type="ORF">KIPB_011950</name>
</gene>
<feature type="domain" description="G" evidence="6">
    <location>
        <begin position="242"/>
        <end position="323"/>
    </location>
</feature>
<dbReference type="InterPro" id="IPR027417">
    <property type="entry name" value="P-loop_NTPase"/>
</dbReference>
<evidence type="ECO:0000256" key="4">
    <source>
        <dbReference type="ARBA" id="ARBA00039902"/>
    </source>
</evidence>
<dbReference type="Proteomes" id="UP000265618">
    <property type="component" value="Unassembled WGS sequence"/>
</dbReference>
<dbReference type="OrthoDB" id="391988at2759"/>
<feature type="non-terminal residue" evidence="7">
    <location>
        <position position="498"/>
    </location>
</feature>
<keyword evidence="2" id="KW-0342">GTP-binding</keyword>
<reference evidence="7 8" key="1">
    <citation type="journal article" date="2018" name="PLoS ONE">
        <title>The draft genome of Kipferlia bialata reveals reductive genome evolution in fornicate parasites.</title>
        <authorList>
            <person name="Tanifuji G."/>
            <person name="Takabayashi S."/>
            <person name="Kume K."/>
            <person name="Takagi M."/>
            <person name="Nakayama T."/>
            <person name="Kamikawa R."/>
            <person name="Inagaki Y."/>
            <person name="Hashimoto T."/>
        </authorList>
    </citation>
    <scope>NUCLEOTIDE SEQUENCE [LARGE SCALE GENOMIC DNA]</scope>
    <source>
        <strain evidence="7">NY0173</strain>
    </source>
</reference>
<dbReference type="InterPro" id="IPR006073">
    <property type="entry name" value="GTP-bd"/>
</dbReference>
<evidence type="ECO:0000313" key="8">
    <source>
        <dbReference type="Proteomes" id="UP000265618"/>
    </source>
</evidence>
<dbReference type="SUPFAM" id="SSF52540">
    <property type="entry name" value="P-loop containing nucleoside triphosphate hydrolases"/>
    <property type="match status" value="1"/>
</dbReference>
<dbReference type="GO" id="GO:0005525">
    <property type="term" value="F:GTP binding"/>
    <property type="evidence" value="ECO:0007669"/>
    <property type="project" value="UniProtKB-KW"/>
</dbReference>
<feature type="region of interest" description="Disordered" evidence="5">
    <location>
        <begin position="475"/>
        <end position="498"/>
    </location>
</feature>
<evidence type="ECO:0000259" key="6">
    <source>
        <dbReference type="Pfam" id="PF01926"/>
    </source>
</evidence>
<dbReference type="PANTHER" id="PTHR45709">
    <property type="entry name" value="LARGE SUBUNIT GTPASE 1 HOMOLOG-RELATED"/>
    <property type="match status" value="1"/>
</dbReference>
<comment type="function">
    <text evidence="3">Possible regulatory or functional link with the histocompatibility cluster.</text>
</comment>
<protein>
    <recommendedName>
        <fullName evidence="4">Guanine nucleotide-binding protein-like 1</fullName>
    </recommendedName>
</protein>
<proteinExistence type="predicted"/>
<dbReference type="AlphaFoldDB" id="A0A9K3GP71"/>
<dbReference type="PANTHER" id="PTHR45709:SF3">
    <property type="entry name" value="GUANINE NUCLEOTIDE-BINDING PROTEIN-LIKE 1"/>
    <property type="match status" value="1"/>
</dbReference>